<dbReference type="KEGG" id="aace:A0U92_01725"/>
<dbReference type="SUPFAM" id="SSF53448">
    <property type="entry name" value="Nucleotide-diphospho-sugar transferases"/>
    <property type="match status" value="1"/>
</dbReference>
<dbReference type="PANTHER" id="PTHR21461:SF69">
    <property type="entry name" value="GLYCOSYLTRANSFERASE FAMILY 92 PROTEIN"/>
    <property type="match status" value="1"/>
</dbReference>
<evidence type="ECO:0000256" key="2">
    <source>
        <dbReference type="ARBA" id="ARBA00022692"/>
    </source>
</evidence>
<evidence type="ECO:0000256" key="3">
    <source>
        <dbReference type="ARBA" id="ARBA00022989"/>
    </source>
</evidence>
<organism evidence="4 5">
    <name type="scientific">Acetobacter aceti</name>
    <dbReference type="NCBI Taxonomy" id="435"/>
    <lineage>
        <taxon>Bacteria</taxon>
        <taxon>Pseudomonadati</taxon>
        <taxon>Pseudomonadota</taxon>
        <taxon>Alphaproteobacteria</taxon>
        <taxon>Acetobacterales</taxon>
        <taxon>Acetobacteraceae</taxon>
        <taxon>Acetobacter</taxon>
        <taxon>Acetobacter subgen. Acetobacter</taxon>
    </lineage>
</organism>
<keyword evidence="3" id="KW-0472">Membrane</keyword>
<reference evidence="4 5" key="1">
    <citation type="submission" date="2016-03" db="EMBL/GenBank/DDBJ databases">
        <title>Acetic acid bacteria sequencing.</title>
        <authorList>
            <person name="Brandt J."/>
            <person name="Jakob F."/>
            <person name="Vogel R.F."/>
        </authorList>
    </citation>
    <scope>NUCLEOTIDE SEQUENCE [LARGE SCALE GENOMIC DNA]</scope>
    <source>
        <strain evidence="4 5">TMW2.1153</strain>
    </source>
</reference>
<evidence type="ECO:0000256" key="1">
    <source>
        <dbReference type="ARBA" id="ARBA00004167"/>
    </source>
</evidence>
<evidence type="ECO:0000313" key="4">
    <source>
        <dbReference type="EMBL" id="AQS83698.1"/>
    </source>
</evidence>
<proteinExistence type="predicted"/>
<dbReference type="GO" id="GO:0005737">
    <property type="term" value="C:cytoplasm"/>
    <property type="evidence" value="ECO:0007669"/>
    <property type="project" value="TreeGrafter"/>
</dbReference>
<gene>
    <name evidence="4" type="ORF">A0U92_01725</name>
</gene>
<keyword evidence="3" id="KW-1133">Transmembrane helix</keyword>
<dbReference type="GO" id="GO:0016020">
    <property type="term" value="C:membrane"/>
    <property type="evidence" value="ECO:0007669"/>
    <property type="project" value="UniProtKB-SubCell"/>
</dbReference>
<dbReference type="Pfam" id="PF13704">
    <property type="entry name" value="Glyco_tranf_2_4"/>
    <property type="match status" value="1"/>
</dbReference>
<evidence type="ECO:0000313" key="5">
    <source>
        <dbReference type="Proteomes" id="UP000188937"/>
    </source>
</evidence>
<dbReference type="GO" id="GO:0016757">
    <property type="term" value="F:glycosyltransferase activity"/>
    <property type="evidence" value="ECO:0007669"/>
    <property type="project" value="TreeGrafter"/>
</dbReference>
<dbReference type="Gene3D" id="3.90.550.10">
    <property type="entry name" value="Spore Coat Polysaccharide Biosynthesis Protein SpsA, Chain A"/>
    <property type="match status" value="1"/>
</dbReference>
<name>A0A1U9KD73_ACEAC</name>
<dbReference type="InterPro" id="IPR029044">
    <property type="entry name" value="Nucleotide-diphossugar_trans"/>
</dbReference>
<accession>A0A1U9KD73</accession>
<keyword evidence="2" id="KW-0812">Transmembrane</keyword>
<comment type="subcellular location">
    <subcellularLocation>
        <location evidence="1">Membrane</location>
        <topology evidence="1">Single-pass membrane protein</topology>
    </subcellularLocation>
</comment>
<dbReference type="STRING" id="435.A0U92_01725"/>
<dbReference type="PANTHER" id="PTHR21461">
    <property type="entry name" value="GLYCOSYLTRANSFERASE FAMILY 92 PROTEIN"/>
    <property type="match status" value="1"/>
</dbReference>
<dbReference type="EMBL" id="CP014692">
    <property type="protein sequence ID" value="AQS83698.1"/>
    <property type="molecule type" value="Genomic_DNA"/>
</dbReference>
<keyword evidence="5" id="KW-1185">Reference proteome</keyword>
<protein>
    <submittedName>
        <fullName evidence="4">Uncharacterized protein</fullName>
    </submittedName>
</protein>
<dbReference type="Proteomes" id="UP000188937">
    <property type="component" value="Chromosome"/>
</dbReference>
<dbReference type="AlphaFoldDB" id="A0A1U9KD73"/>
<sequence>MKIALALFVKNEIQDIAGWISWHLALGVDKIFIYDDHSTDGTFEFLKIVSEVYNIELHRTNTQAIADFYYRQTTSYEEACWKARGNYDWIMCLDGDEYVSLEKANSLSEFLEDFSDFNGVVLNWRFYGSSGRVLRPRIPAYEAYTAHCKPDFKDCEIGKVFIRPEDYTFTYENPHYFRLHDERYANAVGHPVPSPINTKDIVWAGACVNHYLVRSMEHYIDRIRKRYGSDLQNSTAYWDHFNRNEISGHERPEIVEKANAILARIREACLNHYLQNISGGRLLPYGNPAAAWYLTIRREGCHTLSLDASDARAVLARPGMGDGTQPLSAAIYADSPWTVYLFNEKGGHISSVPFRIKGDPVARTVFTYALQKNDAVESWTLRAPRKQRYLAIAPLQEGGQVSADSQGWGHHEQYRLVMKSYHPPMLSACPGSLENREDFFHYLRSNRDRMTCDDFMLAFSTLPETCRAELTQEEHGRAISWI</sequence>